<keyword evidence="1" id="KW-0472">Membrane</keyword>
<dbReference type="EMBL" id="MT586120">
    <property type="protein sequence ID" value="QLF86126.1"/>
    <property type="molecule type" value="Genomic_DNA"/>
</dbReference>
<name>A0A1D8KTL0_9CAUD</name>
<reference evidence="3 5" key="2">
    <citation type="submission" date="2020-06" db="EMBL/GenBank/DDBJ databases">
        <authorList>
            <person name="Puxty R.J."/>
            <person name="Weihe C."/>
            <person name="Marston M.F."/>
            <person name="Martiny J.B.H."/>
        </authorList>
    </citation>
    <scope>NUCLEOTIDE SEQUENCE [LARGE SCALE GENOMIC DNA]</scope>
    <source>
        <strain evidence="3">0809CC03</strain>
    </source>
</reference>
<protein>
    <submittedName>
        <fullName evidence="2">Uncharacterized protein</fullName>
    </submittedName>
</protein>
<organism evidence="2 4">
    <name type="scientific">Synechococcus phage S-CAM7</name>
    <dbReference type="NCBI Taxonomy" id="1883368"/>
    <lineage>
        <taxon>Viruses</taxon>
        <taxon>Duplodnaviria</taxon>
        <taxon>Heunggongvirae</taxon>
        <taxon>Uroviricota</taxon>
        <taxon>Caudoviricetes</taxon>
        <taxon>Pantevenvirales</taxon>
        <taxon>Kyanoviridae</taxon>
        <taxon>Mazuvirus</taxon>
        <taxon>Mazuvirus scam7</taxon>
    </lineage>
</organism>
<reference evidence="2 4" key="1">
    <citation type="journal article" date="2016" name="Virology">
        <title>The genomic content and context of auxiliary metabolic genes in marine cyanomyoviruses.</title>
        <authorList>
            <person name="Crummett L.T."/>
            <person name="Puxty R.J."/>
            <person name="Weihe C."/>
            <person name="Marston M.F."/>
            <person name="Martiny J.B."/>
        </authorList>
    </citation>
    <scope>NUCLEOTIDE SEQUENCE [LARGE SCALE GENOMIC DNA]</scope>
    <source>
        <strain evidence="2">0910CC49</strain>
    </source>
</reference>
<dbReference type="Proteomes" id="UP000203902">
    <property type="component" value="Segment"/>
</dbReference>
<sequence length="75" mass="8428">MIELFSTVNFTPLEASKAALLALLIGGIVYYAIFFLLQKWISLSVRLESPWSEIVFYVPLIFGAWLAVFSALISK</sequence>
<evidence type="ECO:0000256" key="1">
    <source>
        <dbReference type="SAM" id="Phobius"/>
    </source>
</evidence>
<feature type="transmembrane region" description="Helical" evidence="1">
    <location>
        <begin position="54"/>
        <end position="73"/>
    </location>
</feature>
<accession>A0A1D8KTL0</accession>
<keyword evidence="1" id="KW-1133">Transmembrane helix</keyword>
<evidence type="ECO:0000313" key="5">
    <source>
        <dbReference type="Proteomes" id="UP000510897"/>
    </source>
</evidence>
<evidence type="ECO:0000313" key="3">
    <source>
        <dbReference type="EMBL" id="QLF86126.1"/>
    </source>
</evidence>
<dbReference type="GeneID" id="30308125"/>
<evidence type="ECO:0000313" key="2">
    <source>
        <dbReference type="EMBL" id="AOV61995.1"/>
    </source>
</evidence>
<gene>
    <name evidence="2" type="ORF">C490910_071</name>
    <name evidence="3" type="ORF">CC030809_00070</name>
</gene>
<proteinExistence type="predicted"/>
<dbReference type="RefSeq" id="YP_009323004.1">
    <property type="nucleotide sequence ID" value="NC_031927.1"/>
</dbReference>
<dbReference type="KEGG" id="vg:30308125"/>
<keyword evidence="4" id="KW-1185">Reference proteome</keyword>
<dbReference type="Proteomes" id="UP000510897">
    <property type="component" value="Segment"/>
</dbReference>
<feature type="transmembrane region" description="Helical" evidence="1">
    <location>
        <begin position="20"/>
        <end position="42"/>
    </location>
</feature>
<evidence type="ECO:0000313" key="4">
    <source>
        <dbReference type="Proteomes" id="UP000203902"/>
    </source>
</evidence>
<keyword evidence="1" id="KW-0812">Transmembrane</keyword>
<reference evidence="3 5" key="3">
    <citation type="submission" date="2020-07" db="EMBL/GenBank/DDBJ databases">
        <title>Signatures of coevolution in a cyanophage population.</title>
        <authorList>
            <person name="Abebe J."/>
        </authorList>
    </citation>
    <scope>NUCLEOTIDE SEQUENCE [LARGE SCALE GENOMIC DNA]</scope>
    <source>
        <strain evidence="3">0809CC03</strain>
    </source>
</reference>
<dbReference type="EMBL" id="KU686212">
    <property type="protein sequence ID" value="AOV61995.1"/>
    <property type="molecule type" value="Genomic_DNA"/>
</dbReference>